<evidence type="ECO:0000313" key="2">
    <source>
        <dbReference type="EMBL" id="CAK0810350.1"/>
    </source>
</evidence>
<organism evidence="2 3">
    <name type="scientific">Prorocentrum cordatum</name>
    <dbReference type="NCBI Taxonomy" id="2364126"/>
    <lineage>
        <taxon>Eukaryota</taxon>
        <taxon>Sar</taxon>
        <taxon>Alveolata</taxon>
        <taxon>Dinophyceae</taxon>
        <taxon>Prorocentrales</taxon>
        <taxon>Prorocentraceae</taxon>
        <taxon>Prorocentrum</taxon>
    </lineage>
</organism>
<feature type="compositionally biased region" description="Gly residues" evidence="1">
    <location>
        <begin position="449"/>
        <end position="459"/>
    </location>
</feature>
<reference evidence="2" key="1">
    <citation type="submission" date="2023-10" db="EMBL/GenBank/DDBJ databases">
        <authorList>
            <person name="Chen Y."/>
            <person name="Shah S."/>
            <person name="Dougan E. K."/>
            <person name="Thang M."/>
            <person name="Chan C."/>
        </authorList>
    </citation>
    <scope>NUCLEOTIDE SEQUENCE [LARGE SCALE GENOMIC DNA]</scope>
</reference>
<feature type="region of interest" description="Disordered" evidence="1">
    <location>
        <begin position="77"/>
        <end position="96"/>
    </location>
</feature>
<dbReference type="Proteomes" id="UP001189429">
    <property type="component" value="Unassembled WGS sequence"/>
</dbReference>
<gene>
    <name evidence="2" type="ORF">PCOR1329_LOCUS15343</name>
</gene>
<keyword evidence="3" id="KW-1185">Reference proteome</keyword>
<feature type="compositionally biased region" description="Acidic residues" evidence="1">
    <location>
        <begin position="1303"/>
        <end position="1312"/>
    </location>
</feature>
<feature type="region of interest" description="Disordered" evidence="1">
    <location>
        <begin position="578"/>
        <end position="606"/>
    </location>
</feature>
<comment type="caution">
    <text evidence="2">The sequence shown here is derived from an EMBL/GenBank/DDBJ whole genome shotgun (WGS) entry which is preliminary data.</text>
</comment>
<sequence>ILLWPVHRDRRHECWVIETPEGDRYVERKADWRWHVSLLHGWPEGFAGNVVRFRAEVGREALRQMVLEGRDLAREERRRRRLPPELGGHLGEDPTTMVDWHGDERGLDAGVLEAPGDEEVTRPALGDAAPLEGAESALLVAELHAGGGLALGDELAASGTDVSAGTTVIGRRADGRPALRERAPLSDIAAWRAQGFDNARSLAPPPPPPDGAAPAEEGRPRDLRDALRAPVEEVGGASTPREARAEQQPEDVRTLAAEWNEQGVRFKEWRHAVGESSEEAVDGCDLRGAGTALHLSQRFTQHGGDLKTWMSNFCREYGIDQRGRTWHELNFLVTIFWLAGTFDAVNLEGSACLEAAARRIAQITEAHRVAPGQPAAWEAGRFLTGTSDPFDAASPELRSFANRAARGEAERLAAPGRGRTLAAGGREASRSDDVAGALDAGGPPRVGAEGDGGRGGGGRGRGHGRKIKPGDAGATRGGQIYLLPPLRELNADVAGLLGRQDRARVRRLANESLAALNWMHGAERRPPGAPPSWATRCRVAELQHETQRVAQLLAASWGAPASAEDSQQCLARLAGPRRLRPAGPRDVTPFSHARLSAPEDPAGSPRVADLLPEAARTQLKEHESHMMRSLAEVGEIKRTLRSSSTLYGLVLSHERPAHVGLVKRLLKIGLVRLSTTSPPGVDLVSGDGLRRIERSTTSGLGRGEELDDAPGGLDTWLGAGDVKDCFHWLLLDDGPGLREFCGHPPLRAAERGLRQLGGVALERGTLLYPLARALPTSWAWSLHFAQAANAHRMTLLRELDGALPMSDRGPPLLLDSPLALGHYTYEDNIRVLGGSDQVRSALEAATESFGQVWPEVHGTALVNGGGEALGAQLNGREGCTRSTPSRFWHLRGAVQALLRRCKVSGVELEIVAGHLTFLGLVRRESLSCFHCTYRFTQRRYFDRAELWRSVAEELRAFTGLMIFLHADWDARWLPGVHQSDAPLACFGLAYSLWDPRDVGRAASAGGPAIAWGRELRGGTLRRILEGEVDRRCQDPAFEEVPAELLHAGRWRTVLADRWAFEEGILHLEGLALVKAAVRVASSRAGHDGRALLLCDNMAVVLALSRSRARDFKLPTMIQRAAACSFGRGTRFSYTWIPSEFNSSDERGKSFSKEYERDKCVTHLLPCGGWERDRSEQAPDGPDVERAPATSAIHFPEPSWLEKGGASVGTAAACLAASEARLAERHAPAGPGQPSAGADPSAGIGAARGQVGAVCSNLHQRVSAGPMPSPTELEHAPETRWGRAAADLLGSSRAAGEAAAAAEDASESSCEEELPGRASARADDRTYLEAHSVKAATRARYQMHVDELIAFADKRNAPLVEDAGVDDCIAKWMNAEFSEGRRAWRGESMLAAVMFTFPGFSRNGSRKLPRAFRCLRRWRILGPPMSRTPLPWPTWAALALQLVRHGHGLAAIAVLAMVEAYLRPSELLSLTRRSLLPPDAWLNYMFHRLSRGPRDERVSPWDYSQFYQMFVQAAVALGFKMVPYQGRHSGISIDWAQRVRSLDERLKRGRWKATKSVARHGKAGRPNDAWRELTASQKEHALDCERQLEECLARRAASAARRASYAPREWGAKAGPVGDLCRPCAEADLRRAVRQSQ</sequence>
<evidence type="ECO:0008006" key="4">
    <source>
        <dbReference type="Google" id="ProtNLM"/>
    </source>
</evidence>
<evidence type="ECO:0000313" key="3">
    <source>
        <dbReference type="Proteomes" id="UP001189429"/>
    </source>
</evidence>
<feature type="compositionally biased region" description="Low complexity" evidence="1">
    <location>
        <begin position="1227"/>
        <end position="1242"/>
    </location>
</feature>
<protein>
    <recommendedName>
        <fullName evidence="4">RNA-directed RNA polymerase</fullName>
    </recommendedName>
</protein>
<feature type="region of interest" description="Disordered" evidence="1">
    <location>
        <begin position="1224"/>
        <end position="1244"/>
    </location>
</feature>
<name>A0ABN9QVK2_9DINO</name>
<feature type="region of interest" description="Disordered" evidence="1">
    <location>
        <begin position="408"/>
        <end position="476"/>
    </location>
</feature>
<proteinExistence type="predicted"/>
<feature type="region of interest" description="Disordered" evidence="1">
    <location>
        <begin position="1294"/>
        <end position="1322"/>
    </location>
</feature>
<accession>A0ABN9QVK2</accession>
<feature type="non-terminal residue" evidence="2">
    <location>
        <position position="1636"/>
    </location>
</feature>
<feature type="non-terminal residue" evidence="2">
    <location>
        <position position="1"/>
    </location>
</feature>
<feature type="region of interest" description="Disordered" evidence="1">
    <location>
        <begin position="198"/>
        <end position="221"/>
    </location>
</feature>
<evidence type="ECO:0000256" key="1">
    <source>
        <dbReference type="SAM" id="MobiDB-lite"/>
    </source>
</evidence>
<dbReference type="EMBL" id="CAUYUJ010004636">
    <property type="protein sequence ID" value="CAK0810350.1"/>
    <property type="molecule type" value="Genomic_DNA"/>
</dbReference>